<feature type="region of interest" description="Disordered" evidence="9">
    <location>
        <begin position="279"/>
        <end position="303"/>
    </location>
</feature>
<dbReference type="SUPFAM" id="SSF52821">
    <property type="entry name" value="Rhodanese/Cell cycle control phosphatase"/>
    <property type="match status" value="1"/>
</dbReference>
<evidence type="ECO:0000256" key="2">
    <source>
        <dbReference type="ARBA" id="ARBA00013064"/>
    </source>
</evidence>
<dbReference type="Pfam" id="PF00581">
    <property type="entry name" value="Rhodanese"/>
    <property type="match status" value="1"/>
</dbReference>
<keyword evidence="6" id="KW-0904">Protein phosphatase</keyword>
<dbReference type="InterPro" id="IPR036873">
    <property type="entry name" value="Rhodanese-like_dom_sf"/>
</dbReference>
<dbReference type="PANTHER" id="PTHR10828:SF17">
    <property type="entry name" value="PROTEIN-TYROSINE-PHOSPHATASE"/>
    <property type="match status" value="1"/>
</dbReference>
<protein>
    <recommendedName>
        <fullName evidence="2">protein-tyrosine-phosphatase</fullName>
        <ecNumber evidence="2">3.1.3.48</ecNumber>
    </recommendedName>
</protein>
<keyword evidence="3" id="KW-0132">Cell division</keyword>
<organism evidence="11">
    <name type="scientific">Palpitomonas bilix</name>
    <dbReference type="NCBI Taxonomy" id="652834"/>
    <lineage>
        <taxon>Eukaryota</taxon>
        <taxon>Eukaryota incertae sedis</taxon>
    </lineage>
</organism>
<dbReference type="GO" id="GO:0110032">
    <property type="term" value="P:positive regulation of G2/MI transition of meiotic cell cycle"/>
    <property type="evidence" value="ECO:0007669"/>
    <property type="project" value="TreeGrafter"/>
</dbReference>
<dbReference type="PRINTS" id="PR00716">
    <property type="entry name" value="MPIPHPHTASE"/>
</dbReference>
<dbReference type="AlphaFoldDB" id="A0A7S3GEQ8"/>
<dbReference type="GO" id="GO:0000086">
    <property type="term" value="P:G2/M transition of mitotic cell cycle"/>
    <property type="evidence" value="ECO:0007669"/>
    <property type="project" value="TreeGrafter"/>
</dbReference>
<dbReference type="GO" id="GO:0004725">
    <property type="term" value="F:protein tyrosine phosphatase activity"/>
    <property type="evidence" value="ECO:0007669"/>
    <property type="project" value="UniProtKB-EC"/>
</dbReference>
<feature type="domain" description="Rhodanese" evidence="10">
    <location>
        <begin position="153"/>
        <end position="260"/>
    </location>
</feature>
<dbReference type="EMBL" id="HBIB01040373">
    <property type="protein sequence ID" value="CAE0263964.1"/>
    <property type="molecule type" value="Transcribed_RNA"/>
</dbReference>
<comment type="similarity">
    <text evidence="1">Belongs to the MPI phosphatase family.</text>
</comment>
<dbReference type="GO" id="GO:0010971">
    <property type="term" value="P:positive regulation of G2/M transition of mitotic cell cycle"/>
    <property type="evidence" value="ECO:0007669"/>
    <property type="project" value="TreeGrafter"/>
</dbReference>
<evidence type="ECO:0000256" key="9">
    <source>
        <dbReference type="SAM" id="MobiDB-lite"/>
    </source>
</evidence>
<dbReference type="SMART" id="SM00450">
    <property type="entry name" value="RHOD"/>
    <property type="match status" value="1"/>
</dbReference>
<dbReference type="PANTHER" id="PTHR10828">
    <property type="entry name" value="M-PHASE INDUCER PHOSPHATASE DUAL SPECIFICITY PHOSPHATASE CDC25"/>
    <property type="match status" value="1"/>
</dbReference>
<dbReference type="Gene3D" id="3.40.250.10">
    <property type="entry name" value="Rhodanese-like domain"/>
    <property type="match status" value="1"/>
</dbReference>
<dbReference type="InterPro" id="IPR001763">
    <property type="entry name" value="Rhodanese-like_dom"/>
</dbReference>
<proteinExistence type="inferred from homology"/>
<dbReference type="InterPro" id="IPR000751">
    <property type="entry name" value="MPI_Phosphatase"/>
</dbReference>
<reference evidence="11" key="1">
    <citation type="submission" date="2021-01" db="EMBL/GenBank/DDBJ databases">
        <authorList>
            <person name="Corre E."/>
            <person name="Pelletier E."/>
            <person name="Niang G."/>
            <person name="Scheremetjew M."/>
            <person name="Finn R."/>
            <person name="Kale V."/>
            <person name="Holt S."/>
            <person name="Cochrane G."/>
            <person name="Meng A."/>
            <person name="Brown T."/>
            <person name="Cohen L."/>
        </authorList>
    </citation>
    <scope>NUCLEOTIDE SEQUENCE</scope>
    <source>
        <strain evidence="11">NIES-2562</strain>
    </source>
</reference>
<gene>
    <name evidence="11" type="ORF">PBIL07802_LOCUS26267</name>
</gene>
<evidence type="ECO:0000256" key="1">
    <source>
        <dbReference type="ARBA" id="ARBA00011065"/>
    </source>
</evidence>
<keyword evidence="4" id="KW-0498">Mitosis</keyword>
<keyword evidence="5" id="KW-0378">Hydrolase</keyword>
<feature type="compositionally biased region" description="Basic and acidic residues" evidence="9">
    <location>
        <begin position="285"/>
        <end position="296"/>
    </location>
</feature>
<evidence type="ECO:0000256" key="8">
    <source>
        <dbReference type="ARBA" id="ARBA00051722"/>
    </source>
</evidence>
<evidence type="ECO:0000256" key="7">
    <source>
        <dbReference type="ARBA" id="ARBA00023306"/>
    </source>
</evidence>
<dbReference type="FunFam" id="3.40.250.10:FF:000021">
    <property type="entry name" value="M-phase inducer phosphatase cdc-25.2"/>
    <property type="match status" value="1"/>
</dbReference>
<dbReference type="GO" id="GO:0051301">
    <property type="term" value="P:cell division"/>
    <property type="evidence" value="ECO:0007669"/>
    <property type="project" value="UniProtKB-KW"/>
</dbReference>
<dbReference type="PROSITE" id="PS50206">
    <property type="entry name" value="RHODANESE_3"/>
    <property type="match status" value="1"/>
</dbReference>
<evidence type="ECO:0000256" key="6">
    <source>
        <dbReference type="ARBA" id="ARBA00022912"/>
    </source>
</evidence>
<dbReference type="GO" id="GO:0005634">
    <property type="term" value="C:nucleus"/>
    <property type="evidence" value="ECO:0007669"/>
    <property type="project" value="TreeGrafter"/>
</dbReference>
<evidence type="ECO:0000313" key="11">
    <source>
        <dbReference type="EMBL" id="CAE0263964.1"/>
    </source>
</evidence>
<dbReference type="EC" id="3.1.3.48" evidence="2"/>
<evidence type="ECO:0000256" key="3">
    <source>
        <dbReference type="ARBA" id="ARBA00022618"/>
    </source>
</evidence>
<name>A0A7S3GEQ8_9EUKA</name>
<keyword evidence="7" id="KW-0131">Cell cycle</keyword>
<evidence type="ECO:0000259" key="10">
    <source>
        <dbReference type="PROSITE" id="PS50206"/>
    </source>
</evidence>
<evidence type="ECO:0000256" key="5">
    <source>
        <dbReference type="ARBA" id="ARBA00022801"/>
    </source>
</evidence>
<comment type="catalytic activity">
    <reaction evidence="8">
        <text>O-phospho-L-tyrosyl-[protein] + H2O = L-tyrosyl-[protein] + phosphate</text>
        <dbReference type="Rhea" id="RHEA:10684"/>
        <dbReference type="Rhea" id="RHEA-COMP:10136"/>
        <dbReference type="Rhea" id="RHEA-COMP:20101"/>
        <dbReference type="ChEBI" id="CHEBI:15377"/>
        <dbReference type="ChEBI" id="CHEBI:43474"/>
        <dbReference type="ChEBI" id="CHEBI:46858"/>
        <dbReference type="ChEBI" id="CHEBI:61978"/>
        <dbReference type="EC" id="3.1.3.48"/>
    </reaction>
</comment>
<accession>A0A7S3GEQ8</accession>
<evidence type="ECO:0000256" key="4">
    <source>
        <dbReference type="ARBA" id="ARBA00022776"/>
    </source>
</evidence>
<sequence>MGTFTIHDDSIQRSASQNLSSRFESLSTASDCYIEEDQEGTTCPSNKRIYETPARPLRELIPTFVGESPAKKSRRACTTSRLSASDSNILPSRERRALPRRMLQLREQRSDVGSEAFEDLLPTVDSPKHNKGKHNHISGQTLCDLLDGKYSAHIEGLDICDCRFPYEYDGGCIKSAIHFNGEEDVADFFFEDRFEQTKKPRVIVFYCEFSQARGPSSCSFLRKLDREIHSLSYPRLYYPNIYVLDGGFSQFYERYPNYCKGCYVRMEDSRYTEECKKERMKRRQMTKEREKQEQLQRSRSFQQ</sequence>
<dbReference type="GO" id="GO:0005737">
    <property type="term" value="C:cytoplasm"/>
    <property type="evidence" value="ECO:0007669"/>
    <property type="project" value="TreeGrafter"/>
</dbReference>